<dbReference type="Gene3D" id="3.40.710.10">
    <property type="entry name" value="DD-peptidase/beta-lactamase superfamily"/>
    <property type="match status" value="1"/>
</dbReference>
<dbReference type="PANTHER" id="PTHR43283">
    <property type="entry name" value="BETA-LACTAMASE-RELATED"/>
    <property type="match status" value="1"/>
</dbReference>
<comment type="caution">
    <text evidence="2">The sequence shown here is derived from an EMBL/GenBank/DDBJ whole genome shotgun (WGS) entry which is preliminary data.</text>
</comment>
<evidence type="ECO:0000313" key="3">
    <source>
        <dbReference type="Proteomes" id="UP001399917"/>
    </source>
</evidence>
<keyword evidence="3" id="KW-1185">Reference proteome</keyword>
<gene>
    <name evidence="2" type="ORF">GCM10022404_19730</name>
</gene>
<dbReference type="Pfam" id="PF00144">
    <property type="entry name" value="Beta-lactamase"/>
    <property type="match status" value="1"/>
</dbReference>
<dbReference type="InterPro" id="IPR012338">
    <property type="entry name" value="Beta-lactam/transpept-like"/>
</dbReference>
<evidence type="ECO:0000259" key="1">
    <source>
        <dbReference type="Pfam" id="PF00144"/>
    </source>
</evidence>
<evidence type="ECO:0000313" key="2">
    <source>
        <dbReference type="EMBL" id="GAA3869763.1"/>
    </source>
</evidence>
<dbReference type="InterPro" id="IPR050789">
    <property type="entry name" value="Diverse_Enzym_Activities"/>
</dbReference>
<organism evidence="2 3">
    <name type="scientific">Celeribacter arenosi</name>
    <dbReference type="NCBI Taxonomy" id="792649"/>
    <lineage>
        <taxon>Bacteria</taxon>
        <taxon>Pseudomonadati</taxon>
        <taxon>Pseudomonadota</taxon>
        <taxon>Alphaproteobacteria</taxon>
        <taxon>Rhodobacterales</taxon>
        <taxon>Roseobacteraceae</taxon>
        <taxon>Celeribacter</taxon>
    </lineage>
</organism>
<protein>
    <recommendedName>
        <fullName evidence="1">Beta-lactamase-related domain-containing protein</fullName>
    </recommendedName>
</protein>
<feature type="domain" description="Beta-lactamase-related" evidence="1">
    <location>
        <begin position="42"/>
        <end position="361"/>
    </location>
</feature>
<dbReference type="RefSeq" id="WP_344846851.1">
    <property type="nucleotide sequence ID" value="NZ_BAABDF010000007.1"/>
</dbReference>
<dbReference type="EMBL" id="BAABDF010000007">
    <property type="protein sequence ID" value="GAA3869763.1"/>
    <property type="molecule type" value="Genomic_DNA"/>
</dbReference>
<sequence>MAQETDIQTLLGRFQNDPWHSGVAVSTYDSLTGQSGHYGSGDLDPGKPYFINGVTKLYVAAIIMQMREEGKLTLDTPFRSLLQGCKLCKEMHVKDGVDYTDELTIRHLMSHTSGLGDFFVYKNSDKVRNQGALLRHRLSDGKDMAWTFEEVIQRTRSHGAIARPGEGPRARFTDSNYQILGKVIEMIDQKSFAEIVQDRIVTPLGLRATYVYCDPSDTRPAMPMSRARRVAVPLAMSSFQADGGIVSTAREALIFTRAFFEGRLFAADDLNTLFDWRPLFFPTEFGLGVMRIKIPRWLTTRYRWRDPENLLRKVPTLYGHLGVGGAFCLYAPAVGVYVAGSCNQLTGPARAVVLSIRALEAVIDARKLTSQEPVMVSQSS</sequence>
<accession>A0ABP7K8V6</accession>
<dbReference type="Proteomes" id="UP001399917">
    <property type="component" value="Unassembled WGS sequence"/>
</dbReference>
<name>A0ABP7K8V6_9RHOB</name>
<dbReference type="InterPro" id="IPR001466">
    <property type="entry name" value="Beta-lactam-related"/>
</dbReference>
<reference evidence="3" key="1">
    <citation type="journal article" date="2019" name="Int. J. Syst. Evol. Microbiol.">
        <title>The Global Catalogue of Microorganisms (GCM) 10K type strain sequencing project: providing services to taxonomists for standard genome sequencing and annotation.</title>
        <authorList>
            <consortium name="The Broad Institute Genomics Platform"/>
            <consortium name="The Broad Institute Genome Sequencing Center for Infectious Disease"/>
            <person name="Wu L."/>
            <person name="Ma J."/>
        </authorList>
    </citation>
    <scope>NUCLEOTIDE SEQUENCE [LARGE SCALE GENOMIC DNA]</scope>
    <source>
        <strain evidence="3">JCM 17190</strain>
    </source>
</reference>
<dbReference type="SUPFAM" id="SSF56601">
    <property type="entry name" value="beta-lactamase/transpeptidase-like"/>
    <property type="match status" value="1"/>
</dbReference>
<proteinExistence type="predicted"/>